<dbReference type="Proteomes" id="UP001219525">
    <property type="component" value="Unassembled WGS sequence"/>
</dbReference>
<keyword evidence="2" id="KW-0472">Membrane</keyword>
<protein>
    <recommendedName>
        <fullName evidence="3">DUF6534 domain-containing protein</fullName>
    </recommendedName>
</protein>
<keyword evidence="2" id="KW-0812">Transmembrane</keyword>
<feature type="transmembrane region" description="Helical" evidence="2">
    <location>
        <begin position="173"/>
        <end position="194"/>
    </location>
</feature>
<feature type="transmembrane region" description="Helical" evidence="2">
    <location>
        <begin position="134"/>
        <end position="152"/>
    </location>
</feature>
<feature type="domain" description="DUF6534" evidence="3">
    <location>
        <begin position="138"/>
        <end position="239"/>
    </location>
</feature>
<gene>
    <name evidence="4" type="ORF">GGX14DRAFT_393576</name>
</gene>
<dbReference type="InterPro" id="IPR045339">
    <property type="entry name" value="DUF6534"/>
</dbReference>
<evidence type="ECO:0000256" key="1">
    <source>
        <dbReference type="SAM" id="MobiDB-lite"/>
    </source>
</evidence>
<dbReference type="PANTHER" id="PTHR40465:SF1">
    <property type="entry name" value="DUF6534 DOMAIN-CONTAINING PROTEIN"/>
    <property type="match status" value="1"/>
</dbReference>
<feature type="compositionally biased region" description="Low complexity" evidence="1">
    <location>
        <begin position="267"/>
        <end position="283"/>
    </location>
</feature>
<evidence type="ECO:0000313" key="5">
    <source>
        <dbReference type="Proteomes" id="UP001219525"/>
    </source>
</evidence>
<dbReference type="Pfam" id="PF20152">
    <property type="entry name" value="DUF6534"/>
    <property type="match status" value="1"/>
</dbReference>
<feature type="transmembrane region" description="Helical" evidence="2">
    <location>
        <begin position="214"/>
        <end position="235"/>
    </location>
</feature>
<evidence type="ECO:0000259" key="3">
    <source>
        <dbReference type="Pfam" id="PF20152"/>
    </source>
</evidence>
<feature type="transmembrane region" description="Helical" evidence="2">
    <location>
        <begin position="63"/>
        <end position="84"/>
    </location>
</feature>
<feature type="transmembrane region" description="Helical" evidence="2">
    <location>
        <begin position="91"/>
        <end position="114"/>
    </location>
</feature>
<evidence type="ECO:0000256" key="2">
    <source>
        <dbReference type="SAM" id="Phobius"/>
    </source>
</evidence>
<proteinExistence type="predicted"/>
<comment type="caution">
    <text evidence="4">The sequence shown here is derived from an EMBL/GenBank/DDBJ whole genome shotgun (WGS) entry which is preliminary data.</text>
</comment>
<feature type="transmembrane region" description="Helical" evidence="2">
    <location>
        <begin position="7"/>
        <end position="28"/>
    </location>
</feature>
<reference evidence="4" key="1">
    <citation type="submission" date="2023-03" db="EMBL/GenBank/DDBJ databases">
        <title>Massive genome expansion in bonnet fungi (Mycena s.s.) driven by repeated elements and novel gene families across ecological guilds.</title>
        <authorList>
            <consortium name="Lawrence Berkeley National Laboratory"/>
            <person name="Harder C.B."/>
            <person name="Miyauchi S."/>
            <person name="Viragh M."/>
            <person name="Kuo A."/>
            <person name="Thoen E."/>
            <person name="Andreopoulos B."/>
            <person name="Lu D."/>
            <person name="Skrede I."/>
            <person name="Drula E."/>
            <person name="Henrissat B."/>
            <person name="Morin E."/>
            <person name="Kohler A."/>
            <person name="Barry K."/>
            <person name="LaButti K."/>
            <person name="Morin E."/>
            <person name="Salamov A."/>
            <person name="Lipzen A."/>
            <person name="Mereny Z."/>
            <person name="Hegedus B."/>
            <person name="Baldrian P."/>
            <person name="Stursova M."/>
            <person name="Weitz H."/>
            <person name="Taylor A."/>
            <person name="Grigoriev I.V."/>
            <person name="Nagy L.G."/>
            <person name="Martin F."/>
            <person name="Kauserud H."/>
        </authorList>
    </citation>
    <scope>NUCLEOTIDE SEQUENCE</scope>
    <source>
        <strain evidence="4">9144</strain>
    </source>
</reference>
<organism evidence="4 5">
    <name type="scientific">Mycena pura</name>
    <dbReference type="NCBI Taxonomy" id="153505"/>
    <lineage>
        <taxon>Eukaryota</taxon>
        <taxon>Fungi</taxon>
        <taxon>Dikarya</taxon>
        <taxon>Basidiomycota</taxon>
        <taxon>Agaricomycotina</taxon>
        <taxon>Agaricomycetes</taxon>
        <taxon>Agaricomycetidae</taxon>
        <taxon>Agaricales</taxon>
        <taxon>Marasmiineae</taxon>
        <taxon>Mycenaceae</taxon>
        <taxon>Mycena</taxon>
    </lineage>
</organism>
<sequence>MPSMGIVAGPLLIGSWANSALVVTVWFIDTVDALGNYASVYLYTITHAGDQEYLANQNWTVPLLAFTSSVVAVLVQSFLVVRYWRFRKNIIVTMFLFILILVTIGASFTVGVVIARFPSFSDRGKIRVPGTVWLVAQAVTDLGIALALLWEFSKVKTTSKETRCLLNQLVTRTIQTGTAGATVAVAALIAYLVNDESNGAPLRLRPGRAHQHCPVAVGIAYCLGRVYVLTMLLNLNTRNPATDKSGALTDPSCIVISNEVYLRETKSGASGRTSLGAGSRTGTRSGGSGEHIESNFDTLGGIRA</sequence>
<keyword evidence="5" id="KW-1185">Reference proteome</keyword>
<dbReference type="EMBL" id="JARJCW010000023">
    <property type="protein sequence ID" value="KAJ7212684.1"/>
    <property type="molecule type" value="Genomic_DNA"/>
</dbReference>
<keyword evidence="2" id="KW-1133">Transmembrane helix</keyword>
<accession>A0AAD6VH58</accession>
<name>A0AAD6VH58_9AGAR</name>
<dbReference type="PANTHER" id="PTHR40465">
    <property type="entry name" value="CHROMOSOME 1, WHOLE GENOME SHOTGUN SEQUENCE"/>
    <property type="match status" value="1"/>
</dbReference>
<evidence type="ECO:0000313" key="4">
    <source>
        <dbReference type="EMBL" id="KAJ7212684.1"/>
    </source>
</evidence>
<dbReference type="AlphaFoldDB" id="A0AAD6VH58"/>
<feature type="region of interest" description="Disordered" evidence="1">
    <location>
        <begin position="267"/>
        <end position="304"/>
    </location>
</feature>